<feature type="transmembrane region" description="Helical" evidence="1">
    <location>
        <begin position="116"/>
        <end position="134"/>
    </location>
</feature>
<feature type="transmembrane region" description="Helical" evidence="1">
    <location>
        <begin position="325"/>
        <end position="346"/>
    </location>
</feature>
<dbReference type="AlphaFoldDB" id="A0A933S3N5"/>
<sequence>MPLLLALFAIEVIVFYQQVAHNIAPFYPPNFDQLSYFLATYDLIGDLHTRGLRAFWGELFQPSSATGTTFVLQGALMSFVGGTNRTALLSLNLFYLLALQFTFFHTVRARTGDSRFAWLGTALLLALATLFLRLGGVYDYRIDFSALCLYGIWVCLVVWSETFVLTARSLIVAAIGILLIYSRFFTIIYVAAVYGGLLLAALVALWLNRSAADRAAAGARIRNILISGSIVAAVCLPRLYLSREAIYNYYVVGHVIGEEKFIRAHELGIYTFADHLLYYPRSILFTHVGPFALWMSAAVLVIALIGAVLIDRVGPITLMRRARDYGFDFLALGFATLIPIAILTANVAKSPVVGGIVAAPIALALALFIAAVWPRTEIVIPVPAFLRRRISMQRSGWHLPVASFVALVLLVIGVENFVSKSLASKPPASQIDLERITELGKTIATFAKDYDLKVPTLSSDRIVDYHNQGTVRLFSIELLHRNLSINPRFGHGEYGIFATPKEKALELFADSDIIVLTDPVTERSVPYPMNAKIKEYWDDLAKWTAANRVLIYSTKIFGIPYNVWVRPLAKLSGTSAGWVTSDGIELEANSATLAEYPFVVLEGKADVSVLGGTPQPTAGLVDPGGKPPKPLPATITMTGQTYRIVIDTRGAVQPSFCPSKIKLTFDRFFVPSKLGINADIRELVIPTPDKHDLLRTAPE</sequence>
<name>A0A933S3N5_RHOPL</name>
<evidence type="ECO:0000313" key="3">
    <source>
        <dbReference type="Proteomes" id="UP000782519"/>
    </source>
</evidence>
<organism evidence="2 3">
    <name type="scientific">Rhodopseudomonas palustris</name>
    <dbReference type="NCBI Taxonomy" id="1076"/>
    <lineage>
        <taxon>Bacteria</taxon>
        <taxon>Pseudomonadati</taxon>
        <taxon>Pseudomonadota</taxon>
        <taxon>Alphaproteobacteria</taxon>
        <taxon>Hyphomicrobiales</taxon>
        <taxon>Nitrobacteraceae</taxon>
        <taxon>Rhodopseudomonas</taxon>
    </lineage>
</organism>
<feature type="transmembrane region" description="Helical" evidence="1">
    <location>
        <begin position="352"/>
        <end position="374"/>
    </location>
</feature>
<feature type="transmembrane region" description="Helical" evidence="1">
    <location>
        <begin position="86"/>
        <end position="104"/>
    </location>
</feature>
<feature type="transmembrane region" description="Helical" evidence="1">
    <location>
        <begin position="165"/>
        <end position="181"/>
    </location>
</feature>
<evidence type="ECO:0000256" key="1">
    <source>
        <dbReference type="SAM" id="Phobius"/>
    </source>
</evidence>
<dbReference type="EMBL" id="JACRJB010000067">
    <property type="protein sequence ID" value="MBI5132494.1"/>
    <property type="molecule type" value="Genomic_DNA"/>
</dbReference>
<feature type="transmembrane region" description="Helical" evidence="1">
    <location>
        <begin position="140"/>
        <end position="158"/>
    </location>
</feature>
<protein>
    <submittedName>
        <fullName evidence="2">Uncharacterized protein</fullName>
    </submittedName>
</protein>
<reference evidence="2" key="1">
    <citation type="submission" date="2020-07" db="EMBL/GenBank/DDBJ databases">
        <title>Huge and variable diversity of episymbiotic CPR bacteria and DPANN archaea in groundwater ecosystems.</title>
        <authorList>
            <person name="He C.Y."/>
            <person name="Keren R."/>
            <person name="Whittaker M."/>
            <person name="Farag I.F."/>
            <person name="Doudna J."/>
            <person name="Cate J.H.D."/>
            <person name="Banfield J.F."/>
        </authorList>
    </citation>
    <scope>NUCLEOTIDE SEQUENCE</scope>
    <source>
        <strain evidence="2">NC_groundwater_1818_Pr3_B-0.1um_66_35</strain>
    </source>
</reference>
<proteinExistence type="predicted"/>
<keyword evidence="1" id="KW-0472">Membrane</keyword>
<dbReference type="Proteomes" id="UP000782519">
    <property type="component" value="Unassembled WGS sequence"/>
</dbReference>
<feature type="transmembrane region" description="Helical" evidence="1">
    <location>
        <begin position="291"/>
        <end position="313"/>
    </location>
</feature>
<keyword evidence="1" id="KW-0812">Transmembrane</keyword>
<keyword evidence="1" id="KW-1133">Transmembrane helix</keyword>
<gene>
    <name evidence="2" type="ORF">HZA66_23895</name>
</gene>
<evidence type="ECO:0000313" key="2">
    <source>
        <dbReference type="EMBL" id="MBI5132494.1"/>
    </source>
</evidence>
<feature type="transmembrane region" description="Helical" evidence="1">
    <location>
        <begin position="395"/>
        <end position="414"/>
    </location>
</feature>
<feature type="transmembrane region" description="Helical" evidence="1">
    <location>
        <begin position="219"/>
        <end position="240"/>
    </location>
</feature>
<feature type="transmembrane region" description="Helical" evidence="1">
    <location>
        <begin position="187"/>
        <end position="207"/>
    </location>
</feature>
<accession>A0A933S3N5</accession>
<comment type="caution">
    <text evidence="2">The sequence shown here is derived from an EMBL/GenBank/DDBJ whole genome shotgun (WGS) entry which is preliminary data.</text>
</comment>